<keyword evidence="3" id="KW-0732">Signal</keyword>
<keyword evidence="6" id="KW-0969">Cilium</keyword>
<evidence type="ECO:0000313" key="6">
    <source>
        <dbReference type="EMBL" id="HGI30511.1"/>
    </source>
</evidence>
<dbReference type="AlphaFoldDB" id="A0A7V3YGR8"/>
<dbReference type="EMBL" id="DTFV01000059">
    <property type="protein sequence ID" value="HGI30511.1"/>
    <property type="molecule type" value="Genomic_DNA"/>
</dbReference>
<comment type="subcellular location">
    <subcellularLocation>
        <location evidence="2 5">Bacterial flagellum basal body</location>
    </subcellularLocation>
</comment>
<evidence type="ECO:0000256" key="1">
    <source>
        <dbReference type="ARBA" id="ARBA00002591"/>
    </source>
</evidence>
<comment type="similarity">
    <text evidence="5">Belongs to the FlgI family.</text>
</comment>
<name>A0A7V3YGR8_9BACT</name>
<organism evidence="6">
    <name type="scientific">Candidatus Caldatribacterium californiense</name>
    <dbReference type="NCBI Taxonomy" id="1454726"/>
    <lineage>
        <taxon>Bacteria</taxon>
        <taxon>Pseudomonadati</taxon>
        <taxon>Atribacterota</taxon>
        <taxon>Atribacteria</taxon>
        <taxon>Atribacterales</taxon>
        <taxon>Candidatus Caldatribacteriaceae</taxon>
        <taxon>Candidatus Caldatribacterium</taxon>
    </lineage>
</organism>
<comment type="function">
    <text evidence="1 5">Assembles around the rod to form the L-ring and probably protects the motor/basal body from shearing forces during rotation.</text>
</comment>
<evidence type="ECO:0000256" key="5">
    <source>
        <dbReference type="HAMAP-Rule" id="MF_00416"/>
    </source>
</evidence>
<dbReference type="PANTHER" id="PTHR30381:SF0">
    <property type="entry name" value="FLAGELLAR P-RING PROTEIN"/>
    <property type="match status" value="1"/>
</dbReference>
<proteinExistence type="inferred from homology"/>
<evidence type="ECO:0000256" key="2">
    <source>
        <dbReference type="ARBA" id="ARBA00004117"/>
    </source>
</evidence>
<dbReference type="GO" id="GO:0009428">
    <property type="term" value="C:bacterial-type flagellum basal body, distal rod, P ring"/>
    <property type="evidence" value="ECO:0007669"/>
    <property type="project" value="InterPro"/>
</dbReference>
<dbReference type="Pfam" id="PF02119">
    <property type="entry name" value="FlgI"/>
    <property type="match status" value="1"/>
</dbReference>
<keyword evidence="6" id="KW-0966">Cell projection</keyword>
<protein>
    <recommendedName>
        <fullName evidence="5">Flagellar P-ring protein</fullName>
    </recommendedName>
    <alternativeName>
        <fullName evidence="5">Basal body P-ring protein</fullName>
    </alternativeName>
</protein>
<evidence type="ECO:0000256" key="3">
    <source>
        <dbReference type="ARBA" id="ARBA00022729"/>
    </source>
</evidence>
<sequence length="371" mass="39526">MRWLLRVLISVFCALLLALPLWAEVVRIKDITDIEGVRGNQLVGYGLVVGLSGTGDSQNTLFTNQALANVLAKFGIPVDSQLVRSRNVASVLVTAELPPFVRNGERIDCIVSSLGDAKSLQGGMLLLTPLKGVDGKVYAVAQGPVSIGGFNVGGGGGNQVQRNHPTVGRIPGGAIVERTVETNFFDAARGTLTFLLRNPDFVTASRIAQAINVELGGDAARVLDANRVEVRIPEHYRDRVSQLVALLGEIPVTPDAPARVVVNERTGTIVIGGNVRILPVALAHGNLTVTIKTQYEVSQPPPFSPGETVVVPETQVQVEEQEARLFRVESGNTIDDLVRVLNALGVSPRDLIAILQALKEAGALQGELVIQ</sequence>
<reference evidence="6" key="1">
    <citation type="journal article" date="2020" name="mSystems">
        <title>Genome- and Community-Level Interaction Insights into Carbon Utilization and Element Cycling Functions of Hydrothermarchaeota in Hydrothermal Sediment.</title>
        <authorList>
            <person name="Zhou Z."/>
            <person name="Liu Y."/>
            <person name="Xu W."/>
            <person name="Pan J."/>
            <person name="Luo Z.H."/>
            <person name="Li M."/>
        </authorList>
    </citation>
    <scope>NUCLEOTIDE SEQUENCE [LARGE SCALE GENOMIC DNA]</scope>
    <source>
        <strain evidence="6">SpSt-747</strain>
    </source>
</reference>
<gene>
    <name evidence="5" type="primary">flgI</name>
    <name evidence="6" type="ORF">ENV30_04280</name>
</gene>
<comment type="caution">
    <text evidence="6">The sequence shown here is derived from an EMBL/GenBank/DDBJ whole genome shotgun (WGS) entry which is preliminary data.</text>
</comment>
<dbReference type="PRINTS" id="PR01010">
    <property type="entry name" value="FLGPRINGFLGI"/>
</dbReference>
<dbReference type="InterPro" id="IPR001782">
    <property type="entry name" value="Flag_FlgI"/>
</dbReference>
<dbReference type="PANTHER" id="PTHR30381">
    <property type="entry name" value="FLAGELLAR P-RING PERIPLASMIC PROTEIN FLGI"/>
    <property type="match status" value="1"/>
</dbReference>
<keyword evidence="4 5" id="KW-0975">Bacterial flagellum</keyword>
<dbReference type="NCBIfam" id="NF003676">
    <property type="entry name" value="PRK05303.1"/>
    <property type="match status" value="1"/>
</dbReference>
<dbReference type="GO" id="GO:0071973">
    <property type="term" value="P:bacterial-type flagellum-dependent cell motility"/>
    <property type="evidence" value="ECO:0007669"/>
    <property type="project" value="InterPro"/>
</dbReference>
<dbReference type="HAMAP" id="MF_00416">
    <property type="entry name" value="FlgI"/>
    <property type="match status" value="1"/>
</dbReference>
<dbReference type="GO" id="GO:0030288">
    <property type="term" value="C:outer membrane-bounded periplasmic space"/>
    <property type="evidence" value="ECO:0007669"/>
    <property type="project" value="InterPro"/>
</dbReference>
<evidence type="ECO:0000256" key="4">
    <source>
        <dbReference type="ARBA" id="ARBA00023143"/>
    </source>
</evidence>
<comment type="subunit">
    <text evidence="5">The basal body constitutes a major portion of the flagellar organelle and consists of four rings (L,P,S, and M) mounted on a central rod.</text>
</comment>
<accession>A0A7V3YGR8</accession>
<dbReference type="GO" id="GO:0005198">
    <property type="term" value="F:structural molecule activity"/>
    <property type="evidence" value="ECO:0007669"/>
    <property type="project" value="InterPro"/>
</dbReference>
<keyword evidence="6" id="KW-0282">Flagellum</keyword>